<accession>A0A3B0ZWX9</accession>
<dbReference type="AlphaFoldDB" id="A0A3B0ZWX9"/>
<dbReference type="EMBL" id="UOFT01000064">
    <property type="protein sequence ID" value="VAW98028.1"/>
    <property type="molecule type" value="Genomic_DNA"/>
</dbReference>
<feature type="region of interest" description="Disordered" evidence="1">
    <location>
        <begin position="77"/>
        <end position="96"/>
    </location>
</feature>
<feature type="non-terminal residue" evidence="2">
    <location>
        <position position="425"/>
    </location>
</feature>
<dbReference type="InterPro" id="IPR011042">
    <property type="entry name" value="6-blade_b-propeller_TolB-like"/>
</dbReference>
<gene>
    <name evidence="2" type="ORF">MNBD_GAMMA23-2250</name>
</gene>
<sequence>MSGFNKKLILPIFATLTTALLSSCGGGGDNANSDSNVVIEGDKPIAYVERNSNTTGNPTDAAMCSAGGKLYLRQLSSPSSSKTDVTSHLTGGNGDVSDLEASYDGTKILFSMKLNCGSGTWDIYEYDTTKALSSSNPSRIITDDTIANQGDDLDPAYVPRDSGDLIVFTSNRQTRSKEIMAINNIEPYTSRDEYERERVVMLHTMGANGEDIRQISFNQSHDRNPTVLATGEILYSRWDHVGGRNQFSIFTTNPDGTGMFIFYGAHSPGNSFLHPREMPDGKTLVSSLMPLSRTNEGGALMLIKASECSENGDCDSSVSGNAQSQATANSMNIGAGLSQYGRATDPYPLYDGTNRMLVSWAASCSAINILNCGTTLNQATNLQEATEGTPQYGIYMLNLDTQDLDIIDLGSVGKVLRSPVALIAR</sequence>
<reference evidence="2" key="1">
    <citation type="submission" date="2018-06" db="EMBL/GenBank/DDBJ databases">
        <authorList>
            <person name="Zhirakovskaya E."/>
        </authorList>
    </citation>
    <scope>NUCLEOTIDE SEQUENCE</scope>
</reference>
<name>A0A3B0ZWX9_9ZZZZ</name>
<dbReference type="PROSITE" id="PS51257">
    <property type="entry name" value="PROKAR_LIPOPROTEIN"/>
    <property type="match status" value="1"/>
</dbReference>
<proteinExistence type="predicted"/>
<evidence type="ECO:0008006" key="3">
    <source>
        <dbReference type="Google" id="ProtNLM"/>
    </source>
</evidence>
<organism evidence="2">
    <name type="scientific">hydrothermal vent metagenome</name>
    <dbReference type="NCBI Taxonomy" id="652676"/>
    <lineage>
        <taxon>unclassified sequences</taxon>
        <taxon>metagenomes</taxon>
        <taxon>ecological metagenomes</taxon>
    </lineage>
</organism>
<dbReference type="SUPFAM" id="SSF69304">
    <property type="entry name" value="Tricorn protease N-terminal domain"/>
    <property type="match status" value="1"/>
</dbReference>
<dbReference type="Gene3D" id="2.120.10.30">
    <property type="entry name" value="TolB, C-terminal domain"/>
    <property type="match status" value="1"/>
</dbReference>
<evidence type="ECO:0000313" key="2">
    <source>
        <dbReference type="EMBL" id="VAW98028.1"/>
    </source>
</evidence>
<protein>
    <recommendedName>
        <fullName evidence="3">TolB protein, periplasmic protein involved in the tonb-independent uptake of group A colicins</fullName>
    </recommendedName>
</protein>
<evidence type="ECO:0000256" key="1">
    <source>
        <dbReference type="SAM" id="MobiDB-lite"/>
    </source>
</evidence>